<dbReference type="AlphaFoldDB" id="A0A1H5GQU2"/>
<dbReference type="InterPro" id="IPR026555">
    <property type="entry name" value="NSL3/Tex30"/>
</dbReference>
<sequence length="229" mass="24512">MPATRNVCRALPHISTTVNRMSELLERDGVRGHLHRPTGDAVAGLVLTHGAGSDCDTKLLRAVAEGFADRGVAVLRFDLPFRQRRASGPPHPSKAAEDREGVSAAVAVMRELVSVPVWAGGHSYGGRQASMLAAEHAGLVDALLLLSYPLHPPAKPEKLRTEHLPGLRTPAVVVHGSKDPFATPDEMRSALELIPAPTTLVELEGARHDLAPEKFPVVERAVTAMLDLL</sequence>
<dbReference type="PANTHER" id="PTHR13136:SF11">
    <property type="entry name" value="TESTIS-EXPRESSED PROTEIN 30"/>
    <property type="match status" value="1"/>
</dbReference>
<dbReference type="PANTHER" id="PTHR13136">
    <property type="entry name" value="TESTIS DEVELOPMENT PROTEIN PRTD"/>
    <property type="match status" value="1"/>
</dbReference>
<dbReference type="SUPFAM" id="SSF53474">
    <property type="entry name" value="alpha/beta-Hydrolases"/>
    <property type="match status" value="1"/>
</dbReference>
<organism evidence="2 3">
    <name type="scientific">Rhodococcus jostii</name>
    <dbReference type="NCBI Taxonomy" id="132919"/>
    <lineage>
        <taxon>Bacteria</taxon>
        <taxon>Bacillati</taxon>
        <taxon>Actinomycetota</taxon>
        <taxon>Actinomycetes</taxon>
        <taxon>Mycobacteriales</taxon>
        <taxon>Nocardiaceae</taxon>
        <taxon>Rhodococcus</taxon>
    </lineage>
</organism>
<dbReference type="InterPro" id="IPR029058">
    <property type="entry name" value="AB_hydrolase_fold"/>
</dbReference>
<accession>A0A1H5GQU2</accession>
<dbReference type="EMBL" id="FNTL01000004">
    <property type="protein sequence ID" value="SEE18087.1"/>
    <property type="molecule type" value="Genomic_DNA"/>
</dbReference>
<proteinExistence type="predicted"/>
<evidence type="ECO:0000313" key="2">
    <source>
        <dbReference type="EMBL" id="SEE18087.1"/>
    </source>
</evidence>
<dbReference type="Proteomes" id="UP000183407">
    <property type="component" value="Unassembled WGS sequence"/>
</dbReference>
<evidence type="ECO:0000313" key="3">
    <source>
        <dbReference type="Proteomes" id="UP000183407"/>
    </source>
</evidence>
<dbReference type="InterPro" id="IPR046879">
    <property type="entry name" value="KANL3/Tex30_Abhydrolase"/>
</dbReference>
<dbReference type="Gene3D" id="3.40.50.1820">
    <property type="entry name" value="alpha/beta hydrolase"/>
    <property type="match status" value="1"/>
</dbReference>
<name>A0A1H5GQU2_RHOJO</name>
<protein>
    <recommendedName>
        <fullName evidence="1">KANL3/Tex30 alpha/beta hydrolase-like domain-containing protein</fullName>
    </recommendedName>
</protein>
<gene>
    <name evidence="2" type="ORF">SAMN04490220_6908</name>
</gene>
<evidence type="ECO:0000259" key="1">
    <source>
        <dbReference type="Pfam" id="PF20408"/>
    </source>
</evidence>
<dbReference type="Pfam" id="PF20408">
    <property type="entry name" value="Abhydrolase_11"/>
    <property type="match status" value="1"/>
</dbReference>
<feature type="domain" description="KANL3/Tex30 alpha/beta hydrolase-like" evidence="1">
    <location>
        <begin position="44"/>
        <end position="214"/>
    </location>
</feature>
<reference evidence="3" key="1">
    <citation type="submission" date="2016-10" db="EMBL/GenBank/DDBJ databases">
        <authorList>
            <person name="Varghese N."/>
        </authorList>
    </citation>
    <scope>NUCLEOTIDE SEQUENCE [LARGE SCALE GENOMIC DNA]</scope>
    <source>
        <strain evidence="3">DSM 44719</strain>
    </source>
</reference>